<gene>
    <name evidence="3" type="ORF">E4A49_05480</name>
</gene>
<sequence>MDGERGIVVSVTDGDTLRIRINGVEERVRLLNIDTPETKHPSHGVQCLGPESTAALKSLVSPGQPVTLRYDKERRDRYDRVLAGVWVGDTFVNAEMARLGLGEPVIFQPNVRFYNEVHAAWQEAKAAGRGQFASGPGCTPGTASAPAQAAPAPQQFAAPASKPAPAPAPASKPVAAPAPAPAPKPAAGGSGPVAGNTATKTCPASHPVKANDNSGIYHLPHNQAYSQTNARNCYATAAAAQAAGYRAAKR</sequence>
<dbReference type="InterPro" id="IPR035437">
    <property type="entry name" value="SNase_OB-fold_sf"/>
</dbReference>
<feature type="compositionally biased region" description="Pro residues" evidence="1">
    <location>
        <begin position="162"/>
        <end position="184"/>
    </location>
</feature>
<evidence type="ECO:0000313" key="4">
    <source>
        <dbReference type="Proteomes" id="UP000297477"/>
    </source>
</evidence>
<dbReference type="InterPro" id="IPR002071">
    <property type="entry name" value="Thermonucl_AS"/>
</dbReference>
<feature type="domain" description="TNase-like" evidence="2">
    <location>
        <begin position="2"/>
        <end position="134"/>
    </location>
</feature>
<dbReference type="EMBL" id="SPKT01000008">
    <property type="protein sequence ID" value="TFH99634.1"/>
    <property type="molecule type" value="Genomic_DNA"/>
</dbReference>
<dbReference type="InterPro" id="IPR016071">
    <property type="entry name" value="Staphylococal_nuclease_OB-fold"/>
</dbReference>
<dbReference type="PROSITE" id="PS01123">
    <property type="entry name" value="TNASE_1"/>
    <property type="match status" value="1"/>
</dbReference>
<keyword evidence="4" id="KW-1185">Reference proteome</keyword>
<comment type="caution">
    <text evidence="3">The sequence shown here is derived from an EMBL/GenBank/DDBJ whole genome shotgun (WGS) entry which is preliminary data.</text>
</comment>
<dbReference type="InterPro" id="IPR035451">
    <property type="entry name" value="Ada-like_dom_sf"/>
</dbReference>
<proteinExistence type="predicted"/>
<evidence type="ECO:0000259" key="2">
    <source>
        <dbReference type="PROSITE" id="PS50830"/>
    </source>
</evidence>
<feature type="compositionally biased region" description="Low complexity" evidence="1">
    <location>
        <begin position="143"/>
        <end position="161"/>
    </location>
</feature>
<organism evidence="3 4">
    <name type="scientific">Micrococcus lylae</name>
    <dbReference type="NCBI Taxonomy" id="1273"/>
    <lineage>
        <taxon>Bacteria</taxon>
        <taxon>Bacillati</taxon>
        <taxon>Actinomycetota</taxon>
        <taxon>Actinomycetes</taxon>
        <taxon>Micrococcales</taxon>
        <taxon>Micrococcaceae</taxon>
        <taxon>Micrococcus</taxon>
    </lineage>
</organism>
<dbReference type="Gene3D" id="2.40.50.90">
    <property type="match status" value="1"/>
</dbReference>
<dbReference type="Pfam" id="PF00565">
    <property type="entry name" value="SNase"/>
    <property type="match status" value="1"/>
</dbReference>
<reference evidence="3 4" key="1">
    <citation type="submission" date="2019-03" db="EMBL/GenBank/DDBJ databases">
        <title>Reclassification of Micrococcus aloeverae and Micrococcus yunnanensis as later heterotypic synonyms of Micrococcus luteus.</title>
        <authorList>
            <person name="Huang C.-H."/>
        </authorList>
    </citation>
    <scope>NUCLEOTIDE SEQUENCE [LARGE SCALE GENOMIC DNA]</scope>
    <source>
        <strain evidence="3 4">BCRC 12151</strain>
    </source>
</reference>
<dbReference type="PROSITE" id="PS50830">
    <property type="entry name" value="TNASE_3"/>
    <property type="match status" value="1"/>
</dbReference>
<accession>A0ABY2K140</accession>
<evidence type="ECO:0000256" key="1">
    <source>
        <dbReference type="SAM" id="MobiDB-lite"/>
    </source>
</evidence>
<dbReference type="SUPFAM" id="SSF57884">
    <property type="entry name" value="Ada DNA repair protein, N-terminal domain (N-Ada 10)"/>
    <property type="match status" value="1"/>
</dbReference>
<dbReference type="Proteomes" id="UP000297477">
    <property type="component" value="Unassembled WGS sequence"/>
</dbReference>
<protein>
    <submittedName>
        <fullName evidence="3">Nuclease</fullName>
    </submittedName>
</protein>
<dbReference type="SUPFAM" id="SSF50199">
    <property type="entry name" value="Staphylococcal nuclease"/>
    <property type="match status" value="1"/>
</dbReference>
<dbReference type="SMART" id="SM00318">
    <property type="entry name" value="SNc"/>
    <property type="match status" value="1"/>
</dbReference>
<feature type="region of interest" description="Disordered" evidence="1">
    <location>
        <begin position="130"/>
        <end position="209"/>
    </location>
</feature>
<evidence type="ECO:0000313" key="3">
    <source>
        <dbReference type="EMBL" id="TFH99634.1"/>
    </source>
</evidence>
<name>A0ABY2K140_9MICC</name>